<dbReference type="CTD" id="91942"/>
<accession>A0AAJ7X802</accession>
<name>A0AAJ7X802_PETMA</name>
<dbReference type="RefSeq" id="XP_032824422.1">
    <property type="nucleotide sequence ID" value="XM_032968531.1"/>
</dbReference>
<feature type="region of interest" description="Disordered" evidence="2">
    <location>
        <begin position="134"/>
        <end position="198"/>
    </location>
</feature>
<dbReference type="Pfam" id="PF05071">
    <property type="entry name" value="NDUFA12"/>
    <property type="match status" value="1"/>
</dbReference>
<reference evidence="4" key="1">
    <citation type="submission" date="2025-08" db="UniProtKB">
        <authorList>
            <consortium name="RefSeq"/>
        </authorList>
    </citation>
    <scope>IDENTIFICATION</scope>
    <source>
        <tissue evidence="4">Sperm</tissue>
    </source>
</reference>
<evidence type="ECO:0000256" key="1">
    <source>
        <dbReference type="ARBA" id="ARBA00007355"/>
    </source>
</evidence>
<gene>
    <name evidence="4" type="primary">NDUFAF2</name>
</gene>
<dbReference type="InterPro" id="IPR007763">
    <property type="entry name" value="NDUFA12"/>
</dbReference>
<organism evidence="3 4">
    <name type="scientific">Petromyzon marinus</name>
    <name type="common">Sea lamprey</name>
    <dbReference type="NCBI Taxonomy" id="7757"/>
    <lineage>
        <taxon>Eukaryota</taxon>
        <taxon>Metazoa</taxon>
        <taxon>Chordata</taxon>
        <taxon>Craniata</taxon>
        <taxon>Vertebrata</taxon>
        <taxon>Cyclostomata</taxon>
        <taxon>Hyperoartia</taxon>
        <taxon>Petromyzontiformes</taxon>
        <taxon>Petromyzontidae</taxon>
        <taxon>Petromyzon</taxon>
    </lineage>
</organism>
<dbReference type="PANTHER" id="PTHR32470:SF2">
    <property type="entry name" value="NADH DEHYDROGENASE [UBIQUINONE] 1 ALPHA SUBCOMPLEX ASSEMBLY FACTOR 2"/>
    <property type="match status" value="1"/>
</dbReference>
<keyword evidence="3" id="KW-1185">Reference proteome</keyword>
<feature type="compositionally biased region" description="Polar residues" evidence="2">
    <location>
        <begin position="187"/>
        <end position="198"/>
    </location>
</feature>
<evidence type="ECO:0000313" key="4">
    <source>
        <dbReference type="RefSeq" id="XP_032824422.1"/>
    </source>
</evidence>
<dbReference type="InterPro" id="IPR052618">
    <property type="entry name" value="ComplexI_NDUFA12"/>
</dbReference>
<proteinExistence type="inferred from homology"/>
<dbReference type="GO" id="GO:0032981">
    <property type="term" value="P:mitochondrial respiratory chain complex I assembly"/>
    <property type="evidence" value="ECO:0007669"/>
    <property type="project" value="TreeGrafter"/>
</dbReference>
<dbReference type="PANTHER" id="PTHR32470">
    <property type="entry name" value="ADH DEHYDROGENASE [UBIQUINONE] 1 ALPHA SUBCOMPLEX ASSEMBLY FACTOR 2"/>
    <property type="match status" value="1"/>
</dbReference>
<dbReference type="Proteomes" id="UP001318040">
    <property type="component" value="Chromosome 40"/>
</dbReference>
<dbReference type="KEGG" id="pmrn:116950619"/>
<protein>
    <submittedName>
        <fullName evidence="4">NADH dehydrogenase [ubiquinone] 1 alpha subcomplex assembly factor 2 isoform X1</fullName>
    </submittedName>
</protein>
<feature type="compositionally biased region" description="Gly residues" evidence="2">
    <location>
        <begin position="166"/>
        <end position="184"/>
    </location>
</feature>
<sequence>MLHSGMSRVVTFLRSKLGMLRVHIGTDYLGNKYYLVPEQRTWAGRTVRPRRLVEASKSSTADYDGDNIPMEWQAWMQGKRDGAPTIEEVSRREATSHLVAERGRLSEIKDEEAQQRAYEEGLVARAATRAPGHAALTHGAPLGPSPEPGGTAGKFHPGSWLPGEGADTGGGGKAATTGRDGGGFQPESWTPGQEGTKQ</sequence>
<evidence type="ECO:0000256" key="2">
    <source>
        <dbReference type="SAM" id="MobiDB-lite"/>
    </source>
</evidence>
<dbReference type="GO" id="GO:0005739">
    <property type="term" value="C:mitochondrion"/>
    <property type="evidence" value="ECO:0007669"/>
    <property type="project" value="TreeGrafter"/>
</dbReference>
<dbReference type="AlphaFoldDB" id="A0AAJ7X802"/>
<dbReference type="GO" id="GO:0045271">
    <property type="term" value="C:respiratory chain complex I"/>
    <property type="evidence" value="ECO:0007669"/>
    <property type="project" value="InterPro"/>
</dbReference>
<dbReference type="GeneID" id="116950619"/>
<evidence type="ECO:0000313" key="3">
    <source>
        <dbReference type="Proteomes" id="UP001318040"/>
    </source>
</evidence>
<comment type="similarity">
    <text evidence="1">Belongs to the complex I NDUFA12 subunit family.</text>
</comment>